<dbReference type="InterPro" id="IPR035892">
    <property type="entry name" value="C2_domain_sf"/>
</dbReference>
<dbReference type="SMART" id="SM00220">
    <property type="entry name" value="S_TKc"/>
    <property type="match status" value="1"/>
</dbReference>
<feature type="compositionally biased region" description="Low complexity" evidence="8">
    <location>
        <begin position="1615"/>
        <end position="1632"/>
    </location>
</feature>
<feature type="compositionally biased region" description="Low complexity" evidence="8">
    <location>
        <begin position="1171"/>
        <end position="1187"/>
    </location>
</feature>
<reference evidence="13" key="1">
    <citation type="submission" date="2021-12" db="EMBL/GenBank/DDBJ databases">
        <title>Prjna785345.</title>
        <authorList>
            <person name="Rujirawat T."/>
            <person name="Krajaejun T."/>
        </authorList>
    </citation>
    <scope>NUCLEOTIDE SEQUENCE</scope>
    <source>
        <strain evidence="13">Pi057C3</strain>
    </source>
</reference>
<evidence type="ECO:0000313" key="14">
    <source>
        <dbReference type="Proteomes" id="UP001209570"/>
    </source>
</evidence>
<dbReference type="PROSITE" id="PS50003">
    <property type="entry name" value="PH_DOMAIN"/>
    <property type="match status" value="1"/>
</dbReference>
<comment type="similarity">
    <text evidence="7">Belongs to the protein kinase superfamily. Ser/Thr protein kinase family. MAP kinase subfamily.</text>
</comment>
<feature type="compositionally biased region" description="Basic and acidic residues" evidence="8">
    <location>
        <begin position="1160"/>
        <end position="1169"/>
    </location>
</feature>
<dbReference type="PROSITE" id="PS00107">
    <property type="entry name" value="PROTEIN_KINASE_ATP"/>
    <property type="match status" value="1"/>
</dbReference>
<dbReference type="PROSITE" id="PS50004">
    <property type="entry name" value="C2"/>
    <property type="match status" value="1"/>
</dbReference>
<evidence type="ECO:0000256" key="7">
    <source>
        <dbReference type="RuleBase" id="RU361165"/>
    </source>
</evidence>
<feature type="region of interest" description="Disordered" evidence="8">
    <location>
        <begin position="1"/>
        <end position="29"/>
    </location>
</feature>
<name>A0AAD5M7L5_PYTIN</name>
<feature type="compositionally biased region" description="Basic residues" evidence="8">
    <location>
        <begin position="1"/>
        <end position="26"/>
    </location>
</feature>
<feature type="compositionally biased region" description="Basic and acidic residues" evidence="8">
    <location>
        <begin position="1595"/>
        <end position="1611"/>
    </location>
</feature>
<evidence type="ECO:0000259" key="9">
    <source>
        <dbReference type="PROSITE" id="PS50003"/>
    </source>
</evidence>
<keyword evidence="1 7" id="KW-0723">Serine/threonine-protein kinase</keyword>
<evidence type="ECO:0000259" key="12">
    <source>
        <dbReference type="PROSITE" id="PS51462"/>
    </source>
</evidence>
<feature type="domain" description="C2" evidence="10">
    <location>
        <begin position="913"/>
        <end position="1058"/>
    </location>
</feature>
<dbReference type="EC" id="2.7.11.24" evidence="7"/>
<feature type="region of interest" description="Disordered" evidence="8">
    <location>
        <begin position="1595"/>
        <end position="1632"/>
    </location>
</feature>
<evidence type="ECO:0000256" key="6">
    <source>
        <dbReference type="PROSITE-ProRule" id="PRU10141"/>
    </source>
</evidence>
<comment type="catalytic activity">
    <reaction evidence="7">
        <text>L-threonyl-[protein] + ATP = O-phospho-L-threonyl-[protein] + ADP + H(+)</text>
        <dbReference type="Rhea" id="RHEA:46608"/>
        <dbReference type="Rhea" id="RHEA-COMP:11060"/>
        <dbReference type="Rhea" id="RHEA-COMP:11605"/>
        <dbReference type="ChEBI" id="CHEBI:15378"/>
        <dbReference type="ChEBI" id="CHEBI:30013"/>
        <dbReference type="ChEBI" id="CHEBI:30616"/>
        <dbReference type="ChEBI" id="CHEBI:61977"/>
        <dbReference type="ChEBI" id="CHEBI:456216"/>
        <dbReference type="EC" id="2.7.11.24"/>
    </reaction>
</comment>
<dbReference type="CDD" id="cd03426">
    <property type="entry name" value="NUDIX_CoAse_Nudt7"/>
    <property type="match status" value="1"/>
</dbReference>
<dbReference type="Pfam" id="PF12680">
    <property type="entry name" value="SnoaL_2"/>
    <property type="match status" value="1"/>
</dbReference>
<evidence type="ECO:0000259" key="10">
    <source>
        <dbReference type="PROSITE" id="PS50004"/>
    </source>
</evidence>
<feature type="region of interest" description="Disordered" evidence="8">
    <location>
        <begin position="469"/>
        <end position="550"/>
    </location>
</feature>
<dbReference type="GO" id="GO:0010945">
    <property type="term" value="F:coenzyme A diphosphatase activity"/>
    <property type="evidence" value="ECO:0007669"/>
    <property type="project" value="InterPro"/>
</dbReference>
<dbReference type="InterPro" id="IPR011993">
    <property type="entry name" value="PH-like_dom_sf"/>
</dbReference>
<gene>
    <name evidence="13" type="ORF">P43SY_006854</name>
</gene>
<dbReference type="SUPFAM" id="SSF54427">
    <property type="entry name" value="NTF2-like"/>
    <property type="match status" value="1"/>
</dbReference>
<dbReference type="InterPro" id="IPR015797">
    <property type="entry name" value="NUDIX_hydrolase-like_dom_sf"/>
</dbReference>
<dbReference type="InterPro" id="IPR001849">
    <property type="entry name" value="PH_domain"/>
</dbReference>
<protein>
    <recommendedName>
        <fullName evidence="7">Mitogen-activated protein kinase</fullName>
        <ecNumber evidence="7">2.7.11.24</ecNumber>
    </recommendedName>
</protein>
<dbReference type="PROSITE" id="PS00108">
    <property type="entry name" value="PROTEIN_KINASE_ST"/>
    <property type="match status" value="1"/>
</dbReference>
<evidence type="ECO:0000313" key="13">
    <source>
        <dbReference type="EMBL" id="KAJ0407536.1"/>
    </source>
</evidence>
<keyword evidence="2 7" id="KW-0808">Transferase</keyword>
<feature type="region of interest" description="Disordered" evidence="8">
    <location>
        <begin position="1160"/>
        <end position="1220"/>
    </location>
</feature>
<evidence type="ECO:0000256" key="5">
    <source>
        <dbReference type="ARBA" id="ARBA00022840"/>
    </source>
</evidence>
<keyword evidence="14" id="KW-1185">Reference proteome</keyword>
<sequence>MTTTTTKKKKKKYKKKKKKKKKKRRGLTQWTPNQELASVLFDGSEDDAEMMREVLNLLVDTDSHDEDQVSLPSIAWGLLNPSHASLSVAQTEIRPLGDAEFAVLKKRDALQFQRQQILLLQGERDHLQAQCDGVEELSRRESSSEVAIGVLHTSIHQLTASMKLAIEEEEQLSAAPFDMARRFVDISTLRELLPRLRRALHKNEFQRAAQSLPVPKASVAAVFRWRDAERQTLEVLFIRRSINDRDVWSGQVAFPGGKRQKKDDANWETSLETAERETMEEIGLDLTQPHIEWIGSLPAIQTHLRTFWVGTEIFLINDEAETRPFVPVIQDEEIADVFWVDVQELFNPIRYQSLAWPTEDMIPRLARYPRVMALARATLGDLLFGSIYLPRPYLAPPDEDPSSRHRHDFILWGLTLRMISDMFQHAGSPLPIKDGSPRFESRLLGDLVLTLYRRPELFRRHRIALTASPSSDELQTDRSMDVATRPPESGASSSAPPAAISIPMARSSPLPSPSRSSAHGSPSSAPSASTNANASALPVSVTEEQMKSSASVDKTNMKLAPILWEGTLRRKGDWLPRWEEQFVTLDGLWLRFYESKAKYQDAQRTEERALRLRLPIGSPPHSSSRRSSMRSSASFVTTSSRASLAPLSASAASEKKKRSYFTVTTVAKESAGRAHGFSVSVAERSKPLHLATETEIERVVWLHLLTAALEQQKHLSRSLKSKEKHSKADPASSSTADALSSLRVGGAVAVTPQLAALWRLLPPGLMTRTLLGEPIAVNLLVLYEAWGLLQSRKGNFADVVPCLHPNVTLTSNYPPCVPIAGEYHGREGVLCFFTNLHAGLDVTHYSVEYLARSGDLAVVTGWETIKNAANGRKFRHLWRHEVRFEADGRISHINILADKTAAAVAFGVQTAGPSLELPHEQEESAATCPPGEIRVVCICGQGVRKRKQLLPSSADVKVVVGLNGFPHLTLKAAMPHRSLQQNGLGKTYATQPCKTAVGSNPLWAETLSIQFSGAVPGTSTCLFVEVWQLSVIGDELVGCTKVNLAQHLVLSTGTEEEMAACAIPRWYELRRPEFFLASSGPSSPSRTRQTDGAIPLTTALHGSNSSSESDDACGRLQLSISFLPYTEELEFSEDEQGASTLVRTPRHRKSFDRLQALHEETGAKQKMQLEQRSQSSSSLYAKRASGSAATGMMDPSVSGPRGSLSQASDPNASAGSAASGPSEEMYTFTVASTKFRIYTRYQLIRAIGHGAYGVVIAASDQVTGNSVAIKNIPKTFDDLVDAKRIVREIRLMRHLRHPNVVTVTDLMRPPSLATFEDTYIVTDLMETDLHRVINSQEPLSPDHIAYVTYQMLCALRYIHSAQILHRDIKPSNVLINRDCLVKICDFGLARGFDVTPEGDTAMDQALTEYVVTRWYRAPELLLASRYSTAIDVWSVGCILVEMFLRKPVFPGHDHVHQLNLILQTVGSPSPADMGFITNAKAKRWILKQPQHAGKSLANVCPSAPPEAIDLMTKLLAFDPRKRLSVDDAIAHPFLAAYRQPEMEGTAAAPFDFSFEMEDGAKKTLDKDMLRQLIFEDICHFHPEAQAELDSYVEEQARRRAAEEQERRRALEQGDATPPTSGSRSSAPSSTSSACTSMALSRSIVLPITAALSHQGTTTALRAFVDLVVELSSSPRFRWRDQNATFWRRALLSSCDADKQLRWRSFLALEASERTQDDGEAPRFVVDLLHERPDQERLSRLLEFLTQSNGKETQGQSDMKTQQEQQIQPRARTELTIDFFAGPSQHIEDLCDMLEAFAEHDDTSCRTQLVVSGLSISHERLAFTPQDWKQLLHIVTISSPRVRVRRLIVDTKLLLPEDGASLQQFIVTVEGEPDAVKPPPGELFVTLKPRTAPRVAPKARSPVITMKTTAQDKPFEVVVMLAKWTSPLELVARPLMTLELDLRLVQQDQLSVFLGELTSFLQSAAGRLLQQLRISCVQSNVPEFSSLVDAVRQHSCLEFFQSVVLDDFANNAAAKAALLALDAAQLNLGLLQASKQPHPQSHNPARLSV</sequence>
<dbReference type="Gene3D" id="3.10.450.50">
    <property type="match status" value="1"/>
</dbReference>
<evidence type="ECO:0000256" key="1">
    <source>
        <dbReference type="ARBA" id="ARBA00022527"/>
    </source>
</evidence>
<evidence type="ECO:0000256" key="8">
    <source>
        <dbReference type="SAM" id="MobiDB-lite"/>
    </source>
</evidence>
<dbReference type="InterPro" id="IPR000719">
    <property type="entry name" value="Prot_kinase_dom"/>
</dbReference>
<evidence type="ECO:0000256" key="3">
    <source>
        <dbReference type="ARBA" id="ARBA00022741"/>
    </source>
</evidence>
<feature type="domain" description="Protein kinase" evidence="11">
    <location>
        <begin position="1241"/>
        <end position="1534"/>
    </location>
</feature>
<organism evidence="13 14">
    <name type="scientific">Pythium insidiosum</name>
    <name type="common">Pythiosis disease agent</name>
    <dbReference type="NCBI Taxonomy" id="114742"/>
    <lineage>
        <taxon>Eukaryota</taxon>
        <taxon>Sar</taxon>
        <taxon>Stramenopiles</taxon>
        <taxon>Oomycota</taxon>
        <taxon>Peronosporomycetes</taxon>
        <taxon>Pythiales</taxon>
        <taxon>Pythiaceae</taxon>
        <taxon>Pythium</taxon>
    </lineage>
</organism>
<dbReference type="Proteomes" id="UP001209570">
    <property type="component" value="Unassembled WGS sequence"/>
</dbReference>
<dbReference type="InterPro" id="IPR000008">
    <property type="entry name" value="C2_dom"/>
</dbReference>
<comment type="activity regulation">
    <text evidence="7">Activated by threonine and tyrosine phosphorylation.</text>
</comment>
<dbReference type="Pfam" id="PF00293">
    <property type="entry name" value="NUDIX"/>
    <property type="match status" value="1"/>
</dbReference>
<dbReference type="SMART" id="SM00233">
    <property type="entry name" value="PH"/>
    <property type="match status" value="1"/>
</dbReference>
<dbReference type="InterPro" id="IPR008271">
    <property type="entry name" value="Ser/Thr_kinase_AS"/>
</dbReference>
<feature type="compositionally biased region" description="Low complexity" evidence="8">
    <location>
        <begin position="1207"/>
        <end position="1220"/>
    </location>
</feature>
<dbReference type="CDD" id="cd07834">
    <property type="entry name" value="STKc_MAPK"/>
    <property type="match status" value="1"/>
</dbReference>
<dbReference type="Gene3D" id="3.90.79.10">
    <property type="entry name" value="Nucleoside Triphosphate Pyrophosphohydrolase"/>
    <property type="match status" value="1"/>
</dbReference>
<keyword evidence="7" id="KW-0460">Magnesium</keyword>
<dbReference type="SUPFAM" id="SSF55811">
    <property type="entry name" value="Nudix"/>
    <property type="match status" value="1"/>
</dbReference>
<dbReference type="InterPro" id="IPR050117">
    <property type="entry name" value="MAPK"/>
</dbReference>
<dbReference type="InterPro" id="IPR000086">
    <property type="entry name" value="NUDIX_hydrolase_dom"/>
</dbReference>
<accession>A0AAD5M7L5</accession>
<keyword evidence="5 6" id="KW-0067">ATP-binding</keyword>
<comment type="cofactor">
    <cofactor evidence="7">
        <name>Mg(2+)</name>
        <dbReference type="ChEBI" id="CHEBI:18420"/>
    </cofactor>
</comment>
<dbReference type="SUPFAM" id="SSF50729">
    <property type="entry name" value="PH domain-like"/>
    <property type="match status" value="1"/>
</dbReference>
<dbReference type="Gene3D" id="2.30.29.30">
    <property type="entry name" value="Pleckstrin-homology domain (PH domain)/Phosphotyrosine-binding domain (PTB)"/>
    <property type="match status" value="1"/>
</dbReference>
<evidence type="ECO:0000259" key="11">
    <source>
        <dbReference type="PROSITE" id="PS50011"/>
    </source>
</evidence>
<dbReference type="PROSITE" id="PS01351">
    <property type="entry name" value="MAPK"/>
    <property type="match status" value="1"/>
</dbReference>
<dbReference type="GO" id="GO:0005524">
    <property type="term" value="F:ATP binding"/>
    <property type="evidence" value="ECO:0007669"/>
    <property type="project" value="UniProtKB-UniRule"/>
</dbReference>
<dbReference type="SUPFAM" id="SSF56112">
    <property type="entry name" value="Protein kinase-like (PK-like)"/>
    <property type="match status" value="1"/>
</dbReference>
<dbReference type="PANTHER" id="PTHR24055">
    <property type="entry name" value="MITOGEN-ACTIVATED PROTEIN KINASE"/>
    <property type="match status" value="1"/>
</dbReference>
<proteinExistence type="inferred from homology"/>
<keyword evidence="4 7" id="KW-0418">Kinase</keyword>
<dbReference type="PROSITE" id="PS50011">
    <property type="entry name" value="PROTEIN_KINASE_DOM"/>
    <property type="match status" value="1"/>
</dbReference>
<dbReference type="EMBL" id="JAKCXM010000020">
    <property type="protein sequence ID" value="KAJ0407536.1"/>
    <property type="molecule type" value="Genomic_DNA"/>
</dbReference>
<feature type="domain" description="Nudix hydrolase" evidence="12">
    <location>
        <begin position="215"/>
        <end position="368"/>
    </location>
</feature>
<dbReference type="InterPro" id="IPR032710">
    <property type="entry name" value="NTF2-like_dom_sf"/>
</dbReference>
<comment type="caution">
    <text evidence="13">The sequence shown here is derived from an EMBL/GenBank/DDBJ whole genome shotgun (WGS) entry which is preliminary data.</text>
</comment>
<dbReference type="Gene3D" id="2.60.40.150">
    <property type="entry name" value="C2 domain"/>
    <property type="match status" value="1"/>
</dbReference>
<dbReference type="InterPro" id="IPR037401">
    <property type="entry name" value="SnoaL-like"/>
</dbReference>
<dbReference type="Pfam" id="PF00069">
    <property type="entry name" value="Pkinase"/>
    <property type="match status" value="1"/>
</dbReference>
<dbReference type="InterPro" id="IPR011009">
    <property type="entry name" value="Kinase-like_dom_sf"/>
</dbReference>
<dbReference type="Gene3D" id="3.30.200.20">
    <property type="entry name" value="Phosphorylase Kinase, domain 1"/>
    <property type="match status" value="1"/>
</dbReference>
<dbReference type="FunFam" id="1.10.510.10:FF:000439">
    <property type="entry name" value="Mitogen-activated protein kinase"/>
    <property type="match status" value="1"/>
</dbReference>
<dbReference type="SUPFAM" id="SSF49562">
    <property type="entry name" value="C2 domain (Calcium/lipid-binding domain, CaLB)"/>
    <property type="match status" value="1"/>
</dbReference>
<dbReference type="InterPro" id="IPR003527">
    <property type="entry name" value="MAP_kinase_CS"/>
</dbReference>
<feature type="compositionally biased region" description="Low complexity" evidence="8">
    <location>
        <begin position="486"/>
        <end position="538"/>
    </location>
</feature>
<evidence type="ECO:0000256" key="2">
    <source>
        <dbReference type="ARBA" id="ARBA00022679"/>
    </source>
</evidence>
<feature type="binding site" evidence="6">
    <location>
        <position position="1270"/>
    </location>
    <ligand>
        <name>ATP</name>
        <dbReference type="ChEBI" id="CHEBI:30616"/>
    </ligand>
</feature>
<dbReference type="Gene3D" id="1.10.510.10">
    <property type="entry name" value="Transferase(Phosphotransferase) domain 1"/>
    <property type="match status" value="1"/>
</dbReference>
<evidence type="ECO:0000256" key="4">
    <source>
        <dbReference type="ARBA" id="ARBA00022777"/>
    </source>
</evidence>
<feature type="domain" description="PH" evidence="9">
    <location>
        <begin position="561"/>
        <end position="710"/>
    </location>
</feature>
<dbReference type="FunFam" id="3.30.200.20:FF:000046">
    <property type="entry name" value="Mitogen-activated protein kinase"/>
    <property type="match status" value="1"/>
</dbReference>
<dbReference type="PROSITE" id="PS51462">
    <property type="entry name" value="NUDIX"/>
    <property type="match status" value="1"/>
</dbReference>
<dbReference type="InterPro" id="IPR017441">
    <property type="entry name" value="Protein_kinase_ATP_BS"/>
</dbReference>
<dbReference type="InterPro" id="IPR045121">
    <property type="entry name" value="CoAse"/>
</dbReference>
<keyword evidence="3 6" id="KW-0547">Nucleotide-binding</keyword>
<dbReference type="GO" id="GO:0004707">
    <property type="term" value="F:MAP kinase activity"/>
    <property type="evidence" value="ECO:0007669"/>
    <property type="project" value="UniProtKB-EC"/>
</dbReference>